<proteinExistence type="inferred from homology"/>
<dbReference type="EMBL" id="VSSQ01000139">
    <property type="protein sequence ID" value="MPL80572.1"/>
    <property type="molecule type" value="Genomic_DNA"/>
</dbReference>
<dbReference type="Pfam" id="PF02055">
    <property type="entry name" value="Glyco_hydro_30"/>
    <property type="match status" value="1"/>
</dbReference>
<evidence type="ECO:0000313" key="6">
    <source>
        <dbReference type="EMBL" id="MPL80572.1"/>
    </source>
</evidence>
<dbReference type="Gene3D" id="2.60.40.1180">
    <property type="entry name" value="Golgi alpha-mannosidase II"/>
    <property type="match status" value="1"/>
</dbReference>
<evidence type="ECO:0000256" key="2">
    <source>
        <dbReference type="ARBA" id="ARBA00022729"/>
    </source>
</evidence>
<comment type="similarity">
    <text evidence="1">Belongs to the glycosyl hydrolase 30 family.</text>
</comment>
<keyword evidence="3" id="KW-0378">Hydrolase</keyword>
<dbReference type="SUPFAM" id="SSF51445">
    <property type="entry name" value="(Trans)glycosidases"/>
    <property type="match status" value="1"/>
</dbReference>
<dbReference type="GO" id="GO:0006680">
    <property type="term" value="P:glucosylceramide catabolic process"/>
    <property type="evidence" value="ECO:0007669"/>
    <property type="project" value="TreeGrafter"/>
</dbReference>
<reference evidence="6" key="1">
    <citation type="submission" date="2019-08" db="EMBL/GenBank/DDBJ databases">
        <authorList>
            <person name="Kucharzyk K."/>
            <person name="Murdoch R.W."/>
            <person name="Higgins S."/>
            <person name="Loffler F."/>
        </authorList>
    </citation>
    <scope>NUCLEOTIDE SEQUENCE</scope>
</reference>
<evidence type="ECO:0000259" key="4">
    <source>
        <dbReference type="Pfam" id="PF02055"/>
    </source>
</evidence>
<gene>
    <name evidence="6" type="ORF">SDC9_26473</name>
</gene>
<comment type="caution">
    <text evidence="6">The sequence shown here is derived from an EMBL/GenBank/DDBJ whole genome shotgun (WGS) entry which is preliminary data.</text>
</comment>
<dbReference type="InterPro" id="IPR033452">
    <property type="entry name" value="GH30_C"/>
</dbReference>
<dbReference type="PRINTS" id="PR00843">
    <property type="entry name" value="GLHYDRLASE30"/>
</dbReference>
<evidence type="ECO:0000259" key="5">
    <source>
        <dbReference type="Pfam" id="PF17189"/>
    </source>
</evidence>
<evidence type="ECO:0000256" key="3">
    <source>
        <dbReference type="ARBA" id="ARBA00022801"/>
    </source>
</evidence>
<dbReference type="GO" id="GO:0016020">
    <property type="term" value="C:membrane"/>
    <property type="evidence" value="ECO:0007669"/>
    <property type="project" value="GOC"/>
</dbReference>
<accession>A0A644UP79</accession>
<evidence type="ECO:0000256" key="1">
    <source>
        <dbReference type="ARBA" id="ARBA00005382"/>
    </source>
</evidence>
<dbReference type="AlphaFoldDB" id="A0A644UP79"/>
<dbReference type="Gene3D" id="3.20.20.80">
    <property type="entry name" value="Glycosidases"/>
    <property type="match status" value="1"/>
</dbReference>
<keyword evidence="2" id="KW-0732">Signal</keyword>
<dbReference type="GO" id="GO:0004348">
    <property type="term" value="F:glucosylceramidase activity"/>
    <property type="evidence" value="ECO:0007669"/>
    <property type="project" value="InterPro"/>
</dbReference>
<organism evidence="6">
    <name type="scientific">bioreactor metagenome</name>
    <dbReference type="NCBI Taxonomy" id="1076179"/>
    <lineage>
        <taxon>unclassified sequences</taxon>
        <taxon>metagenomes</taxon>
        <taxon>ecological metagenomes</taxon>
    </lineage>
</organism>
<name>A0A644UP79_9ZZZZ</name>
<feature type="domain" description="Glycosyl hydrolase family 30 TIM-barrel" evidence="4">
    <location>
        <begin position="67"/>
        <end position="430"/>
    </location>
</feature>
<dbReference type="InterPro" id="IPR033453">
    <property type="entry name" value="Glyco_hydro_30_TIM-barrel"/>
</dbReference>
<feature type="domain" description="Glycosyl hydrolase family 30 beta sandwich" evidence="5">
    <location>
        <begin position="433"/>
        <end position="493"/>
    </location>
</feature>
<dbReference type="InterPro" id="IPR001139">
    <property type="entry name" value="Glyco_hydro_30"/>
</dbReference>
<dbReference type="InterPro" id="IPR017853">
    <property type="entry name" value="GH"/>
</dbReference>
<dbReference type="PANTHER" id="PTHR11069">
    <property type="entry name" value="GLUCOSYLCERAMIDASE"/>
    <property type="match status" value="1"/>
</dbReference>
<evidence type="ECO:0008006" key="7">
    <source>
        <dbReference type="Google" id="ProtNLM"/>
    </source>
</evidence>
<sequence>MKAVVKHLSIFFFIITLMSSCSNSEKSEVEVFETSANGNQLTRLIEFEESEVMVDISIFPDQEHQTIVGFGGSFTEASAFLLNQVSKENRDKILEAYFGESGARYSLTRTHMNSCDFSLGNYSYAPVEEDMELVHFSIKEDMDDIIPMIKDAKAISKDGFKIISSPWTAPPWMKDNKDWRGGKLLPAYYDTWALFFSKYLDAYRAEGIDIWSVTVENEPLGNDSNWESMHYTPQEMTDFVKNYLGPKLKSGGHNVKILGFDQNRDEQLKIWVDVMFGDEVARDYFDGTAVHWYASTYEYFPEALQYVVNKAPGKHLINTEACVDAQVPRWKDDAWYWSEEATDWGWTWAPEDQKYLHPKYVPVYRYARDIIGCLNNGVDGWVDWNMVLDRQGGPNWAKNWCIAPVIVDPEKDEIYFTPLYYTLAHFSRFIRPGAVRIGSACTDDSLMLTAARNPDGSIAVIVFNPGAETKGIRLALHEKPVEFTISGKAIQTILIKG</sequence>
<protein>
    <recommendedName>
        <fullName evidence="7">Glycosyl hydrolase family 30</fullName>
    </recommendedName>
</protein>
<dbReference type="Pfam" id="PF17189">
    <property type="entry name" value="Glyco_hydro_30C"/>
    <property type="match status" value="1"/>
</dbReference>
<dbReference type="PROSITE" id="PS51257">
    <property type="entry name" value="PROKAR_LIPOPROTEIN"/>
    <property type="match status" value="1"/>
</dbReference>
<dbReference type="PANTHER" id="PTHR11069:SF23">
    <property type="entry name" value="LYSOSOMAL ACID GLUCOSYLCERAMIDASE"/>
    <property type="match status" value="1"/>
</dbReference>
<dbReference type="InterPro" id="IPR013780">
    <property type="entry name" value="Glyco_hydro_b"/>
</dbReference>